<accession>A0ABV3VTK1</accession>
<dbReference type="SMART" id="SM00849">
    <property type="entry name" value="Lactamase_B"/>
    <property type="match status" value="1"/>
</dbReference>
<sequence>MKTAEILFFERPFPSANSIVIQDNQSFIIDTGFGSDIVRTEKLLIEAGILPKQLNGIINTHYHSDHVGGNHYFQRQYNLPIAAHLWEGKMVNRCDFESCSAHYLDQPVEQYVVQQLLVDEEEINTGHSVLQVLHTPGHTLGHISLYEPKQQILICGDLFHHNDVGWLNIFREGANSLGRSYESLERLAKLSIKKAYPGHGRAIDDPLVMIDKARERLEKWMESPEKMAWHACKRIFSFTLMLKNGLTKQDITPYLLSCGWFYDFAVHAFHTEPKEFVQPLLDEMIRSKAAIWEQDKLMASAPYEEPDSQWIANDWKPNNWIK</sequence>
<dbReference type="EMBL" id="JBFRHK010000002">
    <property type="protein sequence ID" value="MEX3744208.1"/>
    <property type="molecule type" value="Genomic_DNA"/>
</dbReference>
<protein>
    <submittedName>
        <fullName evidence="2">MBL fold metallo-hydrolase</fullName>
        <ecNumber evidence="2">3.-.-.-</ecNumber>
    </submittedName>
</protein>
<dbReference type="InterPro" id="IPR001279">
    <property type="entry name" value="Metallo-B-lactamas"/>
</dbReference>
<dbReference type="Gene3D" id="3.60.15.10">
    <property type="entry name" value="Ribonuclease Z/Hydroxyacylglutathione hydrolase-like"/>
    <property type="match status" value="1"/>
</dbReference>
<dbReference type="InterPro" id="IPR036866">
    <property type="entry name" value="RibonucZ/Hydroxyglut_hydro"/>
</dbReference>
<keyword evidence="2" id="KW-0378">Hydrolase</keyword>
<comment type="caution">
    <text evidence="2">The sequence shown here is derived from an EMBL/GenBank/DDBJ whole genome shotgun (WGS) entry which is preliminary data.</text>
</comment>
<dbReference type="GO" id="GO:0016787">
    <property type="term" value="F:hydrolase activity"/>
    <property type="evidence" value="ECO:0007669"/>
    <property type="project" value="UniProtKB-KW"/>
</dbReference>
<evidence type="ECO:0000259" key="1">
    <source>
        <dbReference type="SMART" id="SM00849"/>
    </source>
</evidence>
<dbReference type="EC" id="3.-.-.-" evidence="2"/>
<name>A0ABV3VTK1_9BACI</name>
<gene>
    <name evidence="2" type="ORF">AB1300_03590</name>
</gene>
<dbReference type="Pfam" id="PF00753">
    <property type="entry name" value="Lactamase_B"/>
    <property type="match status" value="1"/>
</dbReference>
<dbReference type="RefSeq" id="WP_368635233.1">
    <property type="nucleotide sequence ID" value="NZ_JBFRHK010000002.1"/>
</dbReference>
<dbReference type="Proteomes" id="UP001558534">
    <property type="component" value="Unassembled WGS sequence"/>
</dbReference>
<dbReference type="PANTHER" id="PTHR42951">
    <property type="entry name" value="METALLO-BETA-LACTAMASE DOMAIN-CONTAINING"/>
    <property type="match status" value="1"/>
</dbReference>
<evidence type="ECO:0000313" key="3">
    <source>
        <dbReference type="Proteomes" id="UP001558534"/>
    </source>
</evidence>
<reference evidence="2 3" key="1">
    <citation type="submission" date="2024-07" db="EMBL/GenBank/DDBJ databases">
        <title>Characterization of a bacterium isolated from hydrolysated instant sea cucumber by whole-genome sequencing and metabolomics.</title>
        <authorList>
            <person name="Luo X."/>
            <person name="Zhang Z."/>
            <person name="Zheng Z."/>
            <person name="Zhang W."/>
            <person name="Ming T."/>
            <person name="Jiao L."/>
            <person name="Su X."/>
            <person name="Kong F."/>
            <person name="Xu J."/>
        </authorList>
    </citation>
    <scope>NUCLEOTIDE SEQUENCE [LARGE SCALE GENOMIC DNA]</scope>
    <source>
        <strain evidence="2 3">XL-2024</strain>
    </source>
</reference>
<dbReference type="InterPro" id="IPR050855">
    <property type="entry name" value="NDM-1-like"/>
</dbReference>
<dbReference type="SUPFAM" id="SSF56281">
    <property type="entry name" value="Metallo-hydrolase/oxidoreductase"/>
    <property type="match status" value="1"/>
</dbReference>
<organism evidence="2 3">
    <name type="scientific">Lysinibacillus xylanilyticus</name>
    <dbReference type="NCBI Taxonomy" id="582475"/>
    <lineage>
        <taxon>Bacteria</taxon>
        <taxon>Bacillati</taxon>
        <taxon>Bacillota</taxon>
        <taxon>Bacilli</taxon>
        <taxon>Bacillales</taxon>
        <taxon>Bacillaceae</taxon>
        <taxon>Lysinibacillus</taxon>
    </lineage>
</organism>
<keyword evidence="3" id="KW-1185">Reference proteome</keyword>
<evidence type="ECO:0000313" key="2">
    <source>
        <dbReference type="EMBL" id="MEX3744208.1"/>
    </source>
</evidence>
<proteinExistence type="predicted"/>
<feature type="domain" description="Metallo-beta-lactamase" evidence="1">
    <location>
        <begin position="15"/>
        <end position="199"/>
    </location>
</feature>